<evidence type="ECO:0000256" key="7">
    <source>
        <dbReference type="ARBA" id="ARBA00023136"/>
    </source>
</evidence>
<name>A0A673J137_9TELE</name>
<feature type="transmembrane region" description="Helical" evidence="8">
    <location>
        <begin position="20"/>
        <end position="37"/>
    </location>
</feature>
<keyword evidence="7 8" id="KW-0472">Membrane</keyword>
<dbReference type="GO" id="GO:0005741">
    <property type="term" value="C:mitochondrial outer membrane"/>
    <property type="evidence" value="ECO:0007669"/>
    <property type="project" value="UniProtKB-SubCell"/>
</dbReference>
<dbReference type="Pfam" id="PF10265">
    <property type="entry name" value="Miga"/>
    <property type="match status" value="1"/>
</dbReference>
<keyword evidence="6" id="KW-0496">Mitochondrion</keyword>
<comment type="similarity">
    <text evidence="2">Belongs to the mitoguardin family.</text>
</comment>
<evidence type="ECO:0000256" key="4">
    <source>
        <dbReference type="ARBA" id="ARBA00022787"/>
    </source>
</evidence>
<comment type="subcellular location">
    <subcellularLocation>
        <location evidence="1">Mitochondrion outer membrane</location>
    </subcellularLocation>
</comment>
<dbReference type="Proteomes" id="UP000472270">
    <property type="component" value="Unassembled WGS sequence"/>
</dbReference>
<evidence type="ECO:0000256" key="8">
    <source>
        <dbReference type="SAM" id="Phobius"/>
    </source>
</evidence>
<keyword evidence="4" id="KW-1000">Mitochondrion outer membrane</keyword>
<evidence type="ECO:0000256" key="1">
    <source>
        <dbReference type="ARBA" id="ARBA00004294"/>
    </source>
</evidence>
<dbReference type="InterPro" id="IPR019392">
    <property type="entry name" value="Miga"/>
</dbReference>
<keyword evidence="5 8" id="KW-1133">Transmembrane helix</keyword>
<dbReference type="GO" id="GO:0008053">
    <property type="term" value="P:mitochondrial fusion"/>
    <property type="evidence" value="ECO:0007669"/>
    <property type="project" value="InterPro"/>
</dbReference>
<dbReference type="PANTHER" id="PTHR21508">
    <property type="entry name" value="MITOGUARDIN"/>
    <property type="match status" value="1"/>
</dbReference>
<keyword evidence="10" id="KW-1185">Reference proteome</keyword>
<evidence type="ECO:0000313" key="9">
    <source>
        <dbReference type="Ensembl" id="ENSSRHP00000045085.1"/>
    </source>
</evidence>
<evidence type="ECO:0000256" key="6">
    <source>
        <dbReference type="ARBA" id="ARBA00023128"/>
    </source>
</evidence>
<dbReference type="Ensembl" id="ENSSRHT00000046348.1">
    <property type="protein sequence ID" value="ENSSRHP00000045085.1"/>
    <property type="gene ID" value="ENSSRHG00000022664.1"/>
</dbReference>
<proteinExistence type="inferred from homology"/>
<sequence>MSLHSLSEQVSLSTGTKKLFAATAFGAVSLIYLARRFRRRKGKKKASLPVEQETFEFLTTVPLKKGKCRSQIIFNQQGMLKCHIFSQVRSRHSSSSSTCANGSSCWDGAGDDGEVCNLLNIPVTTPENLYLMGMELFEEALRRWEQALTFRSRQAEDDENCASVKLGAGDAIAEESMEDIISVEFIRKLESLLQRAYRLQEEFEGALGMTDPSTRPSNDKHMDLAVREDLEDTCLRDSISIASTDSFVSAAELSEHREMRSAHALGSLCHHPFYEDALQMAEEGKISCRVLRTEVLECLGDTDFLAKLHCVRQACQVILCERATRAFLADTGKRILSSIIVKARKSPKRFEEVFEEMICFLEQTEHWENTEMELSARGVKHLDFYDIVLDFILMDSFEDLENPPISIQNVVNNRWLNNSFKETVRSRWLHCAFLCSV</sequence>
<dbReference type="AlphaFoldDB" id="A0A673J137"/>
<reference evidence="9" key="1">
    <citation type="submission" date="2025-08" db="UniProtKB">
        <authorList>
            <consortium name="Ensembl"/>
        </authorList>
    </citation>
    <scope>IDENTIFICATION</scope>
</reference>
<organism evidence="9 10">
    <name type="scientific">Sinocyclocheilus rhinocerous</name>
    <dbReference type="NCBI Taxonomy" id="307959"/>
    <lineage>
        <taxon>Eukaryota</taxon>
        <taxon>Metazoa</taxon>
        <taxon>Chordata</taxon>
        <taxon>Craniata</taxon>
        <taxon>Vertebrata</taxon>
        <taxon>Euteleostomi</taxon>
        <taxon>Actinopterygii</taxon>
        <taxon>Neopterygii</taxon>
        <taxon>Teleostei</taxon>
        <taxon>Ostariophysi</taxon>
        <taxon>Cypriniformes</taxon>
        <taxon>Cyprinidae</taxon>
        <taxon>Cyprininae</taxon>
        <taxon>Sinocyclocheilus</taxon>
    </lineage>
</organism>
<evidence type="ECO:0000313" key="10">
    <source>
        <dbReference type="Proteomes" id="UP000472270"/>
    </source>
</evidence>
<gene>
    <name evidence="9" type="primary">miga1</name>
</gene>
<accession>A0A673J137</accession>
<reference evidence="9" key="2">
    <citation type="submission" date="2025-09" db="UniProtKB">
        <authorList>
            <consortium name="Ensembl"/>
        </authorList>
    </citation>
    <scope>IDENTIFICATION</scope>
</reference>
<protein>
    <submittedName>
        <fullName evidence="9">Mitoguardin-1-like</fullName>
    </submittedName>
</protein>
<evidence type="ECO:0000256" key="3">
    <source>
        <dbReference type="ARBA" id="ARBA00022692"/>
    </source>
</evidence>
<evidence type="ECO:0000256" key="2">
    <source>
        <dbReference type="ARBA" id="ARBA00008969"/>
    </source>
</evidence>
<keyword evidence="3 8" id="KW-0812">Transmembrane</keyword>
<dbReference type="PANTHER" id="PTHR21508:SF3">
    <property type="entry name" value="MITOGUARDIN 1"/>
    <property type="match status" value="1"/>
</dbReference>
<evidence type="ECO:0000256" key="5">
    <source>
        <dbReference type="ARBA" id="ARBA00022989"/>
    </source>
</evidence>